<sequence>MPKKHYAYLCAALALLFGVTTASAHYPFLIGDRSPDMGHRGGIINLTYGLGELHEDVFVTARTPDWVRGYTFDGDTFELTDKLQKKGEVFTIKYRSRRIGDTWVVAHVPMTWSKHDSTFTETTVRTVIHQGLSRGWETPLGLPLEIVPLNQPYGLLPGDSFRVELLHNGEPLTDAKIYAEKYYDPPLQKPYPSESLLTRTSRTDRNGIANINLHSAGWWVLFVLHELDEMEKDGQSGVATLQDAVWIYVDAMPDKSR</sequence>
<reference evidence="1" key="1">
    <citation type="submission" date="2018-06" db="EMBL/GenBank/DDBJ databases">
        <authorList>
            <person name="Zhirakovskaya E."/>
        </authorList>
    </citation>
    <scope>NUCLEOTIDE SEQUENCE</scope>
</reference>
<accession>A0A3B0Z070</accession>
<gene>
    <name evidence="1" type="ORF">MNBD_GAMMA17-589</name>
</gene>
<name>A0A3B0Z070_9ZZZZ</name>
<organism evidence="1">
    <name type="scientific">hydrothermal vent metagenome</name>
    <dbReference type="NCBI Taxonomy" id="652676"/>
    <lineage>
        <taxon>unclassified sequences</taxon>
        <taxon>metagenomes</taxon>
        <taxon>ecological metagenomes</taxon>
    </lineage>
</organism>
<evidence type="ECO:0000313" key="1">
    <source>
        <dbReference type="EMBL" id="VAW86685.1"/>
    </source>
</evidence>
<dbReference type="AlphaFoldDB" id="A0A3B0Z070"/>
<dbReference type="InterPro" id="IPR019613">
    <property type="entry name" value="DUF4198"/>
</dbReference>
<evidence type="ECO:0008006" key="2">
    <source>
        <dbReference type="Google" id="ProtNLM"/>
    </source>
</evidence>
<proteinExistence type="predicted"/>
<dbReference type="Pfam" id="PF10670">
    <property type="entry name" value="DUF4198"/>
    <property type="match status" value="1"/>
</dbReference>
<protein>
    <recommendedName>
        <fullName evidence="2">Additional periplasmic component NikK of nickel ECF transporter</fullName>
    </recommendedName>
</protein>
<dbReference type="EMBL" id="UOFQ01000048">
    <property type="protein sequence ID" value="VAW86685.1"/>
    <property type="molecule type" value="Genomic_DNA"/>
</dbReference>